<evidence type="ECO:0000259" key="2">
    <source>
        <dbReference type="PROSITE" id="PS51411"/>
    </source>
</evidence>
<dbReference type="PANTHER" id="PTHR43830">
    <property type="entry name" value="PROTEIN PSP1"/>
    <property type="match status" value="1"/>
</dbReference>
<evidence type="ECO:0000256" key="1">
    <source>
        <dbReference type="SAM" id="MobiDB-lite"/>
    </source>
</evidence>
<feature type="domain" description="PSP1 C-terminal" evidence="2">
    <location>
        <begin position="61"/>
        <end position="146"/>
    </location>
</feature>
<dbReference type="NCBIfam" id="NF041131">
    <property type="entry name" value="RicT_YaaT_fam"/>
    <property type="match status" value="1"/>
</dbReference>
<dbReference type="RefSeq" id="WP_034438707.1">
    <property type="nucleotide sequence ID" value="NZ_CAACYI010000001.1"/>
</dbReference>
<keyword evidence="4" id="KW-1185">Reference proteome</keyword>
<accession>A0A8H2M6X7</accession>
<dbReference type="PANTHER" id="PTHR43830:SF3">
    <property type="entry name" value="PROTEIN PSP1"/>
    <property type="match status" value="1"/>
</dbReference>
<dbReference type="PROSITE" id="PS51411">
    <property type="entry name" value="PSP1_C"/>
    <property type="match status" value="1"/>
</dbReference>
<proteinExistence type="predicted"/>
<gene>
    <name evidence="3" type="primary">tpl</name>
    <name evidence="3" type="ORF">NCTC13150_01662</name>
</gene>
<name>A0A8H2M6X7_9FIRM</name>
<reference evidence="3 4" key="1">
    <citation type="submission" date="2019-02" db="EMBL/GenBank/DDBJ databases">
        <authorList>
            <consortium name="Pathogen Informatics"/>
        </authorList>
    </citation>
    <scope>NUCLEOTIDE SEQUENCE [LARGE SCALE GENOMIC DNA]</scope>
    <source>
        <strain evidence="3 4">3012STDY7089603</strain>
    </source>
</reference>
<protein>
    <submittedName>
        <fullName evidence="3">PSP1 C-terminal conserved region</fullName>
    </submittedName>
</protein>
<dbReference type="AlphaFoldDB" id="A0A8H2M6X7"/>
<dbReference type="EMBL" id="CAACYI010000001">
    <property type="protein sequence ID" value="VFB17078.1"/>
    <property type="molecule type" value="Genomic_DNA"/>
</dbReference>
<dbReference type="Proteomes" id="UP000377798">
    <property type="component" value="Unassembled WGS sequence"/>
</dbReference>
<evidence type="ECO:0000313" key="3">
    <source>
        <dbReference type="EMBL" id="VFB17078.1"/>
    </source>
</evidence>
<comment type="caution">
    <text evidence="3">The sequence shown here is derived from an EMBL/GenBank/DDBJ whole genome shotgun (WGS) entry which is preliminary data.</text>
</comment>
<feature type="region of interest" description="Disordered" evidence="1">
    <location>
        <begin position="267"/>
        <end position="288"/>
    </location>
</feature>
<sequence length="288" mass="32638">MIDVVGVQFKPTGKIYNFASQGLSLSPKDKVIVEMSWGREFATIATGNQEISEEEVVGDLKAVLRKATDEDLAIYAKNKEEARKALKVCAECVEKNNLDMKLIDSAYTYDRSKLLFYFTAEGRVDFRNLVRDLARIYRTRIELRQVGVRDEAKFLGGLGACGRRCCCSSFLQKFDPVTIKMAKDQNLSLNSSKISGICGRLMCCLRYEQEGYECMHKKTPFIGEIVDTDQGRGTVVDRQLLKGQVKVAFYGENASQEVFSVEEVKRTYQKDKENHSPKRGEDINNEDE</sequence>
<organism evidence="3 4">
    <name type="scientific">Urinicoccus massiliensis</name>
    <dbReference type="NCBI Taxonomy" id="1723382"/>
    <lineage>
        <taxon>Bacteria</taxon>
        <taxon>Bacillati</taxon>
        <taxon>Bacillota</taxon>
        <taxon>Tissierellia</taxon>
        <taxon>Tissierellales</taxon>
        <taxon>Peptoniphilaceae</taxon>
        <taxon>Urinicoccus</taxon>
    </lineage>
</organism>
<dbReference type="Pfam" id="PF04468">
    <property type="entry name" value="PSP1"/>
    <property type="match status" value="1"/>
</dbReference>
<dbReference type="GO" id="GO:0005737">
    <property type="term" value="C:cytoplasm"/>
    <property type="evidence" value="ECO:0007669"/>
    <property type="project" value="TreeGrafter"/>
</dbReference>
<feature type="compositionally biased region" description="Basic and acidic residues" evidence="1">
    <location>
        <begin position="267"/>
        <end position="282"/>
    </location>
</feature>
<dbReference type="InterPro" id="IPR007557">
    <property type="entry name" value="PSP1_C"/>
</dbReference>
<dbReference type="InterPro" id="IPR047767">
    <property type="entry name" value="PSP1-like"/>
</dbReference>
<evidence type="ECO:0000313" key="4">
    <source>
        <dbReference type="Proteomes" id="UP000377798"/>
    </source>
</evidence>